<keyword evidence="5 10" id="KW-0560">Oxidoreductase</keyword>
<accession>A0AAU7NR09</accession>
<dbReference type="AlphaFoldDB" id="A0AAU7NR09"/>
<dbReference type="InterPro" id="IPR016156">
    <property type="entry name" value="FAD/NAD-linked_Rdtase_dimer_sf"/>
</dbReference>
<dbReference type="InterPro" id="IPR036188">
    <property type="entry name" value="FAD/NAD-bd_sf"/>
</dbReference>
<dbReference type="GO" id="GO:0050660">
    <property type="term" value="F:flavin adenine dinucleotide binding"/>
    <property type="evidence" value="ECO:0007669"/>
    <property type="project" value="TreeGrafter"/>
</dbReference>
<dbReference type="GO" id="GO:0016668">
    <property type="term" value="F:oxidoreductase activity, acting on a sulfur group of donors, NAD(P) as acceptor"/>
    <property type="evidence" value="ECO:0007669"/>
    <property type="project" value="InterPro"/>
</dbReference>
<keyword evidence="8" id="KW-0547">Nucleotide-binding</keyword>
<dbReference type="Pfam" id="PF02852">
    <property type="entry name" value="Pyr_redox_dim"/>
    <property type="match status" value="1"/>
</dbReference>
<keyword evidence="4" id="KW-0521">NADP</keyword>
<dbReference type="NCBIfam" id="NF004991">
    <property type="entry name" value="PRK06370.1-3"/>
    <property type="match status" value="1"/>
</dbReference>
<feature type="binding site" evidence="8">
    <location>
        <position position="95"/>
    </location>
    <ligand>
        <name>FAD</name>
        <dbReference type="ChEBI" id="CHEBI:57692"/>
    </ligand>
</feature>
<feature type="binding site" evidence="8">
    <location>
        <position position="350"/>
    </location>
    <ligand>
        <name>FAD</name>
        <dbReference type="ChEBI" id="CHEBI:57692"/>
    </ligand>
</feature>
<dbReference type="PANTHER" id="PTHR43014">
    <property type="entry name" value="MERCURIC REDUCTASE"/>
    <property type="match status" value="1"/>
</dbReference>
<sequence length="518" mass="56056">MTYQETMNPVDQPVIERLPQTSPADAFNQELVRNVHPSDWVNPKPAGRYNLVVIGAGTAGLVTAVGAAGLGARVALIERSLMGGDCLNVGCVPSKGVISAARVAAAVRNAREFGVEVPDGMNVNFAAAMQRMRRLRASISLNDSASRFRDLGIDVYFGQARFVDSSTVNVDGSHLHFKRAVIATGARAAAPPIPGLDAVDYLTNETLFSLTELPARFGVIGAGPIGCEMAQAFAQLGSEVFLVEATHGILPREDRDAAGIVQQAITRSGVKLLCCGKKLEIKHDGGIRLVVESHGQGYDEPIDKLLVAVGRAPNVENLNLEDVGVDYDNKGVKVNERMQTTNSRIYAAGDICSPFQFTHAADFMARIVIQNALFKGRKKSTSLVMPWCTYTSPEIAHVGLYEHQAQEQGIEVDTFVQAFSDVDRAILDGEDEGFVKIHVRKGTDKIIGATLVAGHAGDMISEITLAMTHGLGLKQIGSTIHPYPTQAEAIRKLGDQFNRTRMTPLVKWLFNKWLARTR</sequence>
<evidence type="ECO:0000256" key="10">
    <source>
        <dbReference type="RuleBase" id="RU003691"/>
    </source>
</evidence>
<dbReference type="KEGG" id="mech:Q9L42_013510"/>
<dbReference type="PRINTS" id="PR00368">
    <property type="entry name" value="FADPNR"/>
</dbReference>
<dbReference type="InterPro" id="IPR001100">
    <property type="entry name" value="Pyr_nuc-diS_OxRdtase"/>
</dbReference>
<dbReference type="SUPFAM" id="SSF55424">
    <property type="entry name" value="FAD/NAD-linked reductases, dimerisation (C-terminal) domain"/>
    <property type="match status" value="1"/>
</dbReference>
<evidence type="ECO:0000256" key="8">
    <source>
        <dbReference type="PIRSR" id="PIRSR000350-3"/>
    </source>
</evidence>
<dbReference type="PROSITE" id="PS00076">
    <property type="entry name" value="PYRIDINE_REDOX_1"/>
    <property type="match status" value="1"/>
</dbReference>
<evidence type="ECO:0000256" key="6">
    <source>
        <dbReference type="ARBA" id="ARBA00023157"/>
    </source>
</evidence>
<dbReference type="Gene3D" id="3.30.390.30">
    <property type="match status" value="1"/>
</dbReference>
<reference evidence="13 14" key="1">
    <citation type="journal article" date="2024" name="Microbiology">
        <title>Methylomarinum rosea sp. nov., a novel halophilic methanotrophic bacterium from the hypersaline Lake Elton.</title>
        <authorList>
            <person name="Suleimanov R.Z."/>
            <person name="Oshkin I.Y."/>
            <person name="Danilova O.V."/>
            <person name="Suzina N.E."/>
            <person name="Dedysh S.N."/>
        </authorList>
    </citation>
    <scope>NUCLEOTIDE SEQUENCE [LARGE SCALE GENOMIC DNA]</scope>
    <source>
        <strain evidence="13 14">Ch1-1</strain>
    </source>
</reference>
<evidence type="ECO:0000256" key="7">
    <source>
        <dbReference type="ARBA" id="ARBA00023284"/>
    </source>
</evidence>
<feature type="binding site" evidence="8">
    <location>
        <begin position="221"/>
        <end position="228"/>
    </location>
    <ligand>
        <name>NAD(+)</name>
        <dbReference type="ChEBI" id="CHEBI:57540"/>
    </ligand>
</feature>
<evidence type="ECO:0000313" key="14">
    <source>
        <dbReference type="Proteomes" id="UP001225378"/>
    </source>
</evidence>
<evidence type="ECO:0000259" key="11">
    <source>
        <dbReference type="Pfam" id="PF02852"/>
    </source>
</evidence>
<evidence type="ECO:0000256" key="5">
    <source>
        <dbReference type="ARBA" id="ARBA00023002"/>
    </source>
</evidence>
<keyword evidence="3 8" id="KW-0274">FAD</keyword>
<feature type="domain" description="Pyridine nucleotide-disulphide oxidoreductase dimerisation" evidence="11">
    <location>
        <begin position="385"/>
        <end position="492"/>
    </location>
</feature>
<dbReference type="Pfam" id="PF07992">
    <property type="entry name" value="Pyr_redox_2"/>
    <property type="match status" value="1"/>
</dbReference>
<comment type="similarity">
    <text evidence="1 10">Belongs to the class-I pyridine nucleotide-disulfide oxidoreductase family.</text>
</comment>
<dbReference type="FunFam" id="3.30.390.30:FF:000001">
    <property type="entry name" value="Dihydrolipoyl dehydrogenase"/>
    <property type="match status" value="1"/>
</dbReference>
<evidence type="ECO:0000256" key="2">
    <source>
        <dbReference type="ARBA" id="ARBA00022630"/>
    </source>
</evidence>
<protein>
    <submittedName>
        <fullName evidence="13">Mercuric reductase</fullName>
    </submittedName>
</protein>
<comment type="cofactor">
    <cofactor evidence="8">
        <name>FAD</name>
        <dbReference type="ChEBI" id="CHEBI:57692"/>
    </cofactor>
    <text evidence="8">Binds 1 FAD per subunit.</text>
</comment>
<feature type="domain" description="FAD/NAD(P)-binding" evidence="12">
    <location>
        <begin position="49"/>
        <end position="361"/>
    </location>
</feature>
<evidence type="ECO:0000256" key="4">
    <source>
        <dbReference type="ARBA" id="ARBA00022857"/>
    </source>
</evidence>
<feature type="binding site" evidence="8">
    <location>
        <position position="244"/>
    </location>
    <ligand>
        <name>NAD(+)</name>
        <dbReference type="ChEBI" id="CHEBI:57540"/>
    </ligand>
</feature>
<dbReference type="SUPFAM" id="SSF51905">
    <property type="entry name" value="FAD/NAD(P)-binding domain"/>
    <property type="match status" value="1"/>
</dbReference>
<dbReference type="FunFam" id="3.50.50.60:FF:000379">
    <property type="entry name" value="Mercuric reductase"/>
    <property type="match status" value="1"/>
</dbReference>
<evidence type="ECO:0000259" key="12">
    <source>
        <dbReference type="Pfam" id="PF07992"/>
    </source>
</evidence>
<dbReference type="Gene3D" id="3.50.50.60">
    <property type="entry name" value="FAD/NAD(P)-binding domain"/>
    <property type="match status" value="2"/>
</dbReference>
<dbReference type="GO" id="GO:0003955">
    <property type="term" value="F:NAD(P)H dehydrogenase (quinone) activity"/>
    <property type="evidence" value="ECO:0007669"/>
    <property type="project" value="TreeGrafter"/>
</dbReference>
<evidence type="ECO:0000256" key="3">
    <source>
        <dbReference type="ARBA" id="ARBA00022827"/>
    </source>
</evidence>
<dbReference type="PANTHER" id="PTHR43014:SF2">
    <property type="entry name" value="MERCURIC REDUCTASE"/>
    <property type="match status" value="1"/>
</dbReference>
<dbReference type="PRINTS" id="PR00411">
    <property type="entry name" value="PNDRDTASEI"/>
</dbReference>
<keyword evidence="8" id="KW-0520">NAD</keyword>
<organism evidence="13 14">
    <name type="scientific">Methylomarinum roseum</name>
    <dbReference type="NCBI Taxonomy" id="3067653"/>
    <lineage>
        <taxon>Bacteria</taxon>
        <taxon>Pseudomonadati</taxon>
        <taxon>Pseudomonadota</taxon>
        <taxon>Gammaproteobacteria</taxon>
        <taxon>Methylococcales</taxon>
        <taxon>Methylococcaceae</taxon>
        <taxon>Methylomarinum</taxon>
    </lineage>
</organism>
<evidence type="ECO:0000313" key="13">
    <source>
        <dbReference type="EMBL" id="XBS19379.1"/>
    </source>
</evidence>
<feature type="disulfide bond" description="Redox-active" evidence="9">
    <location>
        <begin position="86"/>
        <end position="91"/>
    </location>
</feature>
<keyword evidence="2 10" id="KW-0285">Flavoprotein</keyword>
<evidence type="ECO:0000256" key="1">
    <source>
        <dbReference type="ARBA" id="ARBA00007532"/>
    </source>
</evidence>
<keyword evidence="7 10" id="KW-0676">Redox-active center</keyword>
<dbReference type="Proteomes" id="UP001225378">
    <property type="component" value="Chromosome"/>
</dbReference>
<gene>
    <name evidence="13" type="ORF">Q9L42_013510</name>
</gene>
<feature type="binding site" evidence="8">
    <location>
        <position position="310"/>
    </location>
    <ligand>
        <name>NAD(+)</name>
        <dbReference type="ChEBI" id="CHEBI:57540"/>
    </ligand>
</feature>
<dbReference type="InterPro" id="IPR004099">
    <property type="entry name" value="Pyr_nucl-diS_OxRdtase_dimer"/>
</dbReference>
<name>A0AAU7NR09_9GAMM</name>
<dbReference type="PIRSF" id="PIRSF000350">
    <property type="entry name" value="Mercury_reductase_MerA"/>
    <property type="match status" value="1"/>
</dbReference>
<evidence type="ECO:0000256" key="9">
    <source>
        <dbReference type="PIRSR" id="PIRSR000350-4"/>
    </source>
</evidence>
<keyword evidence="6" id="KW-1015">Disulfide bond</keyword>
<dbReference type="InterPro" id="IPR012999">
    <property type="entry name" value="Pyr_OxRdtase_I_AS"/>
</dbReference>
<dbReference type="InterPro" id="IPR023753">
    <property type="entry name" value="FAD/NAD-binding_dom"/>
</dbReference>
<dbReference type="EMBL" id="CP157743">
    <property type="protein sequence ID" value="XBS19379.1"/>
    <property type="molecule type" value="Genomic_DNA"/>
</dbReference>
<proteinExistence type="inferred from homology"/>
<keyword evidence="14" id="KW-1185">Reference proteome</keyword>
<dbReference type="RefSeq" id="WP_305907875.1">
    <property type="nucleotide sequence ID" value="NZ_CP157743.1"/>
</dbReference>